<dbReference type="Proteomes" id="UP000799772">
    <property type="component" value="Unassembled WGS sequence"/>
</dbReference>
<keyword evidence="3" id="KW-1185">Reference proteome</keyword>
<proteinExistence type="predicted"/>
<reference evidence="2" key="1">
    <citation type="journal article" date="2020" name="Stud. Mycol.">
        <title>101 Dothideomycetes genomes: a test case for predicting lifestyles and emergence of pathogens.</title>
        <authorList>
            <person name="Haridas S."/>
            <person name="Albert R."/>
            <person name="Binder M."/>
            <person name="Bloem J."/>
            <person name="Labutti K."/>
            <person name="Salamov A."/>
            <person name="Andreopoulos B."/>
            <person name="Baker S."/>
            <person name="Barry K."/>
            <person name="Bills G."/>
            <person name="Bluhm B."/>
            <person name="Cannon C."/>
            <person name="Castanera R."/>
            <person name="Culley D."/>
            <person name="Daum C."/>
            <person name="Ezra D."/>
            <person name="Gonzalez J."/>
            <person name="Henrissat B."/>
            <person name="Kuo A."/>
            <person name="Liang C."/>
            <person name="Lipzen A."/>
            <person name="Lutzoni F."/>
            <person name="Magnuson J."/>
            <person name="Mondo S."/>
            <person name="Nolan M."/>
            <person name="Ohm R."/>
            <person name="Pangilinan J."/>
            <person name="Park H.-J."/>
            <person name="Ramirez L."/>
            <person name="Alfaro M."/>
            <person name="Sun H."/>
            <person name="Tritt A."/>
            <person name="Yoshinaga Y."/>
            <person name="Zwiers L.-H."/>
            <person name="Turgeon B."/>
            <person name="Goodwin S."/>
            <person name="Spatafora J."/>
            <person name="Crous P."/>
            <person name="Grigoriev I."/>
        </authorList>
    </citation>
    <scope>NUCLEOTIDE SEQUENCE</scope>
    <source>
        <strain evidence="2">CBS 133067</strain>
    </source>
</reference>
<keyword evidence="1" id="KW-0732">Signal</keyword>
<dbReference type="Gene3D" id="2.60.20.10">
    <property type="entry name" value="Crystallins"/>
    <property type="match status" value="1"/>
</dbReference>
<sequence length="182" mass="19711">MNHLSIFLLTIATTASALVVPHDSANTGNVEGHWFEYADSAATNDVSVIPRGVSPTIDGLVGILLSHQGYNNNIMFCVDPHYKNCAIMKPPKNKCINILPAKNDQMSSAMAFPGITCTLFQDINCSGRSIWFNLAYPSHDFSGPVNFDNKASSVSCISTPNGYTRYDPKAQARLPPPPTGLH</sequence>
<evidence type="ECO:0000313" key="3">
    <source>
        <dbReference type="Proteomes" id="UP000799772"/>
    </source>
</evidence>
<feature type="signal peptide" evidence="1">
    <location>
        <begin position="1"/>
        <end position="17"/>
    </location>
</feature>
<protein>
    <submittedName>
        <fullName evidence="2">Uncharacterized protein</fullName>
    </submittedName>
</protein>
<dbReference type="EMBL" id="ML978126">
    <property type="protein sequence ID" value="KAF2098744.1"/>
    <property type="molecule type" value="Genomic_DNA"/>
</dbReference>
<dbReference type="OrthoDB" id="3752100at2759"/>
<dbReference type="AlphaFoldDB" id="A0A9P4IDB8"/>
<organism evidence="2 3">
    <name type="scientific">Rhizodiscina lignyota</name>
    <dbReference type="NCBI Taxonomy" id="1504668"/>
    <lineage>
        <taxon>Eukaryota</taxon>
        <taxon>Fungi</taxon>
        <taxon>Dikarya</taxon>
        <taxon>Ascomycota</taxon>
        <taxon>Pezizomycotina</taxon>
        <taxon>Dothideomycetes</taxon>
        <taxon>Pleosporomycetidae</taxon>
        <taxon>Aulographales</taxon>
        <taxon>Rhizodiscinaceae</taxon>
        <taxon>Rhizodiscina</taxon>
    </lineage>
</organism>
<gene>
    <name evidence="2" type="ORF">NA57DRAFT_56390</name>
</gene>
<evidence type="ECO:0000256" key="1">
    <source>
        <dbReference type="SAM" id="SignalP"/>
    </source>
</evidence>
<feature type="chain" id="PRO_5040318796" evidence="1">
    <location>
        <begin position="18"/>
        <end position="182"/>
    </location>
</feature>
<accession>A0A9P4IDB8</accession>
<evidence type="ECO:0000313" key="2">
    <source>
        <dbReference type="EMBL" id="KAF2098744.1"/>
    </source>
</evidence>
<comment type="caution">
    <text evidence="2">The sequence shown here is derived from an EMBL/GenBank/DDBJ whole genome shotgun (WGS) entry which is preliminary data.</text>
</comment>
<name>A0A9P4IDB8_9PEZI</name>